<dbReference type="Gene3D" id="3.40.50.12230">
    <property type="match status" value="1"/>
</dbReference>
<name>A0A2B8BCV8_9PROT</name>
<dbReference type="SUPFAM" id="SSF53328">
    <property type="entry name" value="Formyltransferase"/>
    <property type="match status" value="1"/>
</dbReference>
<proteinExistence type="predicted"/>
<dbReference type="EMBL" id="PDKW01000036">
    <property type="protein sequence ID" value="PGH59184.1"/>
    <property type="molecule type" value="Genomic_DNA"/>
</dbReference>
<dbReference type="InterPro" id="IPR036477">
    <property type="entry name" value="Formyl_transf_N_sf"/>
</dbReference>
<gene>
    <name evidence="2" type="ORF">CRT60_00675</name>
</gene>
<accession>A0A2B8BCV8</accession>
<protein>
    <recommendedName>
        <fullName evidence="1">Formyl transferase N-terminal domain-containing protein</fullName>
    </recommendedName>
</protein>
<comment type="caution">
    <text evidence="2">The sequence shown here is derived from an EMBL/GenBank/DDBJ whole genome shotgun (WGS) entry which is preliminary data.</text>
</comment>
<dbReference type="InterPro" id="IPR002376">
    <property type="entry name" value="Formyl_transf_N"/>
</dbReference>
<dbReference type="AlphaFoldDB" id="A0A2B8BCV8"/>
<dbReference type="RefSeq" id="WP_098734536.1">
    <property type="nucleotide sequence ID" value="NZ_PDKW01000036.1"/>
</dbReference>
<dbReference type="OrthoDB" id="9788208at2"/>
<sequence>MPATLILLAQPGDARHLAAILAGANHDLTVVTVADRPQLEAAMADRGQIDRLVAFRTNCVVPAELLRRVSGPSYNFHPAPPAYPGRHPFAFALYDGVAQYGVTAHEMVERVDAGPIVGALNFALPADPDPVWLIDQAHTALVHLFVILAPQLAATDRPLPRTELAWDHSRRCTAKALDDLRTLPSDIGAEEMERRIRALRSVEQEGLRPRIALHGRRFVLED</sequence>
<keyword evidence="3" id="KW-1185">Reference proteome</keyword>
<organism evidence="2 3">
    <name type="scientific">Azospirillum palustre</name>
    <dbReference type="NCBI Taxonomy" id="2044885"/>
    <lineage>
        <taxon>Bacteria</taxon>
        <taxon>Pseudomonadati</taxon>
        <taxon>Pseudomonadota</taxon>
        <taxon>Alphaproteobacteria</taxon>
        <taxon>Rhodospirillales</taxon>
        <taxon>Azospirillaceae</taxon>
        <taxon>Azospirillum</taxon>
    </lineage>
</organism>
<evidence type="ECO:0000313" key="2">
    <source>
        <dbReference type="EMBL" id="PGH59184.1"/>
    </source>
</evidence>
<feature type="domain" description="Formyl transferase N-terminal" evidence="1">
    <location>
        <begin position="58"/>
        <end position="118"/>
    </location>
</feature>
<reference evidence="3" key="1">
    <citation type="submission" date="2017-10" db="EMBL/GenBank/DDBJ databases">
        <authorList>
            <person name="Kravchenko I.K."/>
            <person name="Grouzdev D.S."/>
        </authorList>
    </citation>
    <scope>NUCLEOTIDE SEQUENCE [LARGE SCALE GENOMIC DNA]</scope>
    <source>
        <strain evidence="3">B2</strain>
    </source>
</reference>
<dbReference type="Pfam" id="PF00551">
    <property type="entry name" value="Formyl_trans_N"/>
    <property type="match status" value="1"/>
</dbReference>
<dbReference type="Proteomes" id="UP000225379">
    <property type="component" value="Unassembled WGS sequence"/>
</dbReference>
<evidence type="ECO:0000259" key="1">
    <source>
        <dbReference type="Pfam" id="PF00551"/>
    </source>
</evidence>
<evidence type="ECO:0000313" key="3">
    <source>
        <dbReference type="Proteomes" id="UP000225379"/>
    </source>
</evidence>